<dbReference type="RefSeq" id="XP_005758478.1">
    <property type="nucleotide sequence ID" value="XM_005758421.1"/>
</dbReference>
<accession>A0A0D3I464</accession>
<evidence type="ECO:0000313" key="3">
    <source>
        <dbReference type="Proteomes" id="UP000013827"/>
    </source>
</evidence>
<evidence type="ECO:0000313" key="2">
    <source>
        <dbReference type="EnsemblProtists" id="EOD06049"/>
    </source>
</evidence>
<reference evidence="2" key="2">
    <citation type="submission" date="2024-10" db="UniProtKB">
        <authorList>
            <consortium name="EnsemblProtists"/>
        </authorList>
    </citation>
    <scope>IDENTIFICATION</scope>
</reference>
<keyword evidence="3" id="KW-1185">Reference proteome</keyword>
<name>A0A0D3I464_EMIH1</name>
<reference evidence="3" key="1">
    <citation type="journal article" date="2013" name="Nature">
        <title>Pan genome of the phytoplankton Emiliania underpins its global distribution.</title>
        <authorList>
            <person name="Read B.A."/>
            <person name="Kegel J."/>
            <person name="Klute M.J."/>
            <person name="Kuo A."/>
            <person name="Lefebvre S.C."/>
            <person name="Maumus F."/>
            <person name="Mayer C."/>
            <person name="Miller J."/>
            <person name="Monier A."/>
            <person name="Salamov A."/>
            <person name="Young J."/>
            <person name="Aguilar M."/>
            <person name="Claverie J.M."/>
            <person name="Frickenhaus S."/>
            <person name="Gonzalez K."/>
            <person name="Herman E.K."/>
            <person name="Lin Y.C."/>
            <person name="Napier J."/>
            <person name="Ogata H."/>
            <person name="Sarno A.F."/>
            <person name="Shmutz J."/>
            <person name="Schroeder D."/>
            <person name="de Vargas C."/>
            <person name="Verret F."/>
            <person name="von Dassow P."/>
            <person name="Valentin K."/>
            <person name="Van de Peer Y."/>
            <person name="Wheeler G."/>
            <person name="Dacks J.B."/>
            <person name="Delwiche C.F."/>
            <person name="Dyhrman S.T."/>
            <person name="Glockner G."/>
            <person name="John U."/>
            <person name="Richards T."/>
            <person name="Worden A.Z."/>
            <person name="Zhang X."/>
            <person name="Grigoriev I.V."/>
            <person name="Allen A.E."/>
            <person name="Bidle K."/>
            <person name="Borodovsky M."/>
            <person name="Bowler C."/>
            <person name="Brownlee C."/>
            <person name="Cock J.M."/>
            <person name="Elias M."/>
            <person name="Gladyshev V.N."/>
            <person name="Groth M."/>
            <person name="Guda C."/>
            <person name="Hadaegh A."/>
            <person name="Iglesias-Rodriguez M.D."/>
            <person name="Jenkins J."/>
            <person name="Jones B.M."/>
            <person name="Lawson T."/>
            <person name="Leese F."/>
            <person name="Lindquist E."/>
            <person name="Lobanov A."/>
            <person name="Lomsadze A."/>
            <person name="Malik S.B."/>
            <person name="Marsh M.E."/>
            <person name="Mackinder L."/>
            <person name="Mock T."/>
            <person name="Mueller-Roeber B."/>
            <person name="Pagarete A."/>
            <person name="Parker M."/>
            <person name="Probert I."/>
            <person name="Quesneville H."/>
            <person name="Raines C."/>
            <person name="Rensing S.A."/>
            <person name="Riano-Pachon D.M."/>
            <person name="Richier S."/>
            <person name="Rokitta S."/>
            <person name="Shiraiwa Y."/>
            <person name="Soanes D.M."/>
            <person name="van der Giezen M."/>
            <person name="Wahlund T.M."/>
            <person name="Williams B."/>
            <person name="Wilson W."/>
            <person name="Wolfe G."/>
            <person name="Wurch L.L."/>
        </authorList>
    </citation>
    <scope>NUCLEOTIDE SEQUENCE</scope>
</reference>
<feature type="region of interest" description="Disordered" evidence="1">
    <location>
        <begin position="75"/>
        <end position="100"/>
    </location>
</feature>
<dbReference type="PaxDb" id="2903-EOD06049"/>
<dbReference type="KEGG" id="ehx:EMIHUDRAFT_374522"/>
<evidence type="ECO:0000256" key="1">
    <source>
        <dbReference type="SAM" id="MobiDB-lite"/>
    </source>
</evidence>
<feature type="compositionally biased region" description="Basic residues" evidence="1">
    <location>
        <begin position="75"/>
        <end position="84"/>
    </location>
</feature>
<dbReference type="HOGENOM" id="CLU_1889702_0_0_1"/>
<sequence>MLRRDFGADPLLFLLHLQRLEGHWARVPIHFRPQACFLPADGAAGALHFVGRFEALEAEYGRLLRAEPRLARHAQPRLGHHRRAIPPQSGQDASREAEARAAWEQSAELRSLVREVYARDYALLERLLLEDQGQG</sequence>
<protein>
    <submittedName>
        <fullName evidence="2">Uncharacterized protein</fullName>
    </submittedName>
</protein>
<proteinExistence type="predicted"/>
<dbReference type="AlphaFoldDB" id="A0A0D3I464"/>
<dbReference type="GeneID" id="17252199"/>
<dbReference type="EnsemblProtists" id="EOD06049">
    <property type="protein sequence ID" value="EOD06049"/>
    <property type="gene ID" value="EMIHUDRAFT_374522"/>
</dbReference>
<organism evidence="2 3">
    <name type="scientific">Emiliania huxleyi (strain CCMP1516)</name>
    <dbReference type="NCBI Taxonomy" id="280463"/>
    <lineage>
        <taxon>Eukaryota</taxon>
        <taxon>Haptista</taxon>
        <taxon>Haptophyta</taxon>
        <taxon>Prymnesiophyceae</taxon>
        <taxon>Isochrysidales</taxon>
        <taxon>Noelaerhabdaceae</taxon>
        <taxon>Emiliania</taxon>
    </lineage>
</organism>
<dbReference type="Proteomes" id="UP000013827">
    <property type="component" value="Unassembled WGS sequence"/>
</dbReference>